<accession>A0A0F9BA80</accession>
<protein>
    <submittedName>
        <fullName evidence="1">Uncharacterized protein</fullName>
    </submittedName>
</protein>
<feature type="non-terminal residue" evidence="1">
    <location>
        <position position="1"/>
    </location>
</feature>
<proteinExistence type="predicted"/>
<reference evidence="1" key="1">
    <citation type="journal article" date="2015" name="Nature">
        <title>Complex archaea that bridge the gap between prokaryotes and eukaryotes.</title>
        <authorList>
            <person name="Spang A."/>
            <person name="Saw J.H."/>
            <person name="Jorgensen S.L."/>
            <person name="Zaremba-Niedzwiedzka K."/>
            <person name="Martijn J."/>
            <person name="Lind A.E."/>
            <person name="van Eijk R."/>
            <person name="Schleper C."/>
            <person name="Guy L."/>
            <person name="Ettema T.J."/>
        </authorList>
    </citation>
    <scope>NUCLEOTIDE SEQUENCE</scope>
</reference>
<sequence length="421" mass="48029">FTLRVLSDTKTTSTDTYLCVGNFKTYSLATTDYLNYDNFELSSFSDHINVTETGLELNGTSGISMVSNGSPSQEVIALESLISPYPYSFDTFIYNEEENVLNSPQETYQEDGIYWVVGSETENFDQKLDIEFQLEIPWRKIKDATRFEIQINATSSVPLSTQNFEYYDFYSKQNESITPTTIDGDLLTFNILSGAACKDGSVYKIWFKFIGTSSSEFDISIDMAQVFVYSEWAMSHDVYRAAFTFEKYGGTASDSVFFSLFDDVSFSVSDLSDGEHWVEFYYNFTSKKLSAFLDDDPTDLVNRANYDFYDPKPEIESRFASTDSGILLLELESQYYKRVSNNRDFEEYKSLLSYHNSIQPYTDQVDLTQAEIGPNPLFTYLSSEIDVIYSFNDEMAPENIFDTNFNPAFTTSLGDNLESVA</sequence>
<dbReference type="EMBL" id="LAZR01050317">
    <property type="protein sequence ID" value="KKK87614.1"/>
    <property type="molecule type" value="Genomic_DNA"/>
</dbReference>
<evidence type="ECO:0000313" key="1">
    <source>
        <dbReference type="EMBL" id="KKK87614.1"/>
    </source>
</evidence>
<name>A0A0F9BA80_9ZZZZ</name>
<organism evidence="1">
    <name type="scientific">marine sediment metagenome</name>
    <dbReference type="NCBI Taxonomy" id="412755"/>
    <lineage>
        <taxon>unclassified sequences</taxon>
        <taxon>metagenomes</taxon>
        <taxon>ecological metagenomes</taxon>
    </lineage>
</organism>
<comment type="caution">
    <text evidence="1">The sequence shown here is derived from an EMBL/GenBank/DDBJ whole genome shotgun (WGS) entry which is preliminary data.</text>
</comment>
<gene>
    <name evidence="1" type="ORF">LCGC14_2751480</name>
</gene>
<dbReference type="AlphaFoldDB" id="A0A0F9BA80"/>
<feature type="non-terminal residue" evidence="1">
    <location>
        <position position="421"/>
    </location>
</feature>